<dbReference type="Pfam" id="PF07675">
    <property type="entry name" value="Cleaved_Adhesin"/>
    <property type="match status" value="1"/>
</dbReference>
<feature type="domain" description="Cleaved adhesin" evidence="3">
    <location>
        <begin position="27"/>
        <end position="161"/>
    </location>
</feature>
<evidence type="ECO:0000256" key="2">
    <source>
        <dbReference type="SAM" id="SignalP"/>
    </source>
</evidence>
<gene>
    <name evidence="5" type="ORF">SAMN05421593_1818</name>
</gene>
<dbReference type="InterPro" id="IPR026444">
    <property type="entry name" value="Secre_tail"/>
</dbReference>
<reference evidence="5 6" key="1">
    <citation type="submission" date="2016-10" db="EMBL/GenBank/DDBJ databases">
        <authorList>
            <person name="de Groot N.N."/>
        </authorList>
    </citation>
    <scope>NUCLEOTIDE SEQUENCE [LARGE SCALE GENOMIC DNA]</scope>
    <source>
        <strain evidence="5 6">DSM 23031</strain>
    </source>
</reference>
<feature type="domain" description="Secretion system C-terminal sorting" evidence="4">
    <location>
        <begin position="205"/>
        <end position="270"/>
    </location>
</feature>
<dbReference type="Gene3D" id="2.60.120.200">
    <property type="match status" value="1"/>
</dbReference>
<evidence type="ECO:0000256" key="1">
    <source>
        <dbReference type="ARBA" id="ARBA00022729"/>
    </source>
</evidence>
<sequence>MKRTLLLGISLLLADHGMAQTTIFEETFENSPMFQIPLNWENINRSGTFPTWNVTDLAVFTNAMGFSGKVANMSVMNAASDQILVSPAISLQNGSTYALKFLVGTFTSNNVFSPQGHYAVYIIPAGSNFTGNETPVLEEDIVNGDIAKLKNVDITGYAGQSIRIYFRQFSSITGMEQLLIDTVQITEQNLLGTSEESMTREDVMMYPNPAFDYLNIQSKSKIMHVKMFDMTGKEMNITRNSDSIAIDHLQPGTYIVSIVTDNKIYNKKLIKK</sequence>
<dbReference type="STRING" id="680127.SAMN05421593_1818"/>
<dbReference type="RefSeq" id="WP_089691492.1">
    <property type="nucleotide sequence ID" value="NZ_FNWQ01000002.1"/>
</dbReference>
<keyword evidence="1 2" id="KW-0732">Signal</keyword>
<dbReference type="OrthoDB" id="957862at2"/>
<dbReference type="NCBIfam" id="TIGR04183">
    <property type="entry name" value="Por_Secre_tail"/>
    <property type="match status" value="1"/>
</dbReference>
<name>A0A1H6HDZ0_CHRCI</name>
<evidence type="ECO:0000313" key="5">
    <source>
        <dbReference type="EMBL" id="SEH32494.1"/>
    </source>
</evidence>
<evidence type="ECO:0000259" key="4">
    <source>
        <dbReference type="Pfam" id="PF18962"/>
    </source>
</evidence>
<feature type="chain" id="PRO_5011794366" evidence="2">
    <location>
        <begin position="20"/>
        <end position="272"/>
    </location>
</feature>
<dbReference type="EMBL" id="FNWQ01000002">
    <property type="protein sequence ID" value="SEH32494.1"/>
    <property type="molecule type" value="Genomic_DNA"/>
</dbReference>
<feature type="signal peptide" evidence="2">
    <location>
        <begin position="1"/>
        <end position="19"/>
    </location>
</feature>
<protein>
    <submittedName>
        <fullName evidence="5">Por secretion system C-terminal sorting domain-containing protein</fullName>
    </submittedName>
</protein>
<dbReference type="Pfam" id="PF18962">
    <property type="entry name" value="Por_Secre_tail"/>
    <property type="match status" value="1"/>
</dbReference>
<organism evidence="5 6">
    <name type="scientific">Chryseobacterium culicis</name>
    <dbReference type="NCBI Taxonomy" id="680127"/>
    <lineage>
        <taxon>Bacteria</taxon>
        <taxon>Pseudomonadati</taxon>
        <taxon>Bacteroidota</taxon>
        <taxon>Flavobacteriia</taxon>
        <taxon>Flavobacteriales</taxon>
        <taxon>Weeksellaceae</taxon>
        <taxon>Chryseobacterium group</taxon>
        <taxon>Chryseobacterium</taxon>
    </lineage>
</organism>
<dbReference type="AlphaFoldDB" id="A0A1H6HDZ0"/>
<accession>A0A1H6HDZ0</accession>
<evidence type="ECO:0000313" key="6">
    <source>
        <dbReference type="Proteomes" id="UP000198561"/>
    </source>
</evidence>
<dbReference type="Proteomes" id="UP000198561">
    <property type="component" value="Unassembled WGS sequence"/>
</dbReference>
<proteinExistence type="predicted"/>
<dbReference type="NCBIfam" id="NF038128">
    <property type="entry name" value="choice_anch_J"/>
    <property type="match status" value="1"/>
</dbReference>
<dbReference type="InterPro" id="IPR011628">
    <property type="entry name" value="Cleaved_adhesin"/>
</dbReference>
<evidence type="ECO:0000259" key="3">
    <source>
        <dbReference type="Pfam" id="PF07675"/>
    </source>
</evidence>